<evidence type="ECO:0000313" key="2">
    <source>
        <dbReference type="Proteomes" id="UP000216345"/>
    </source>
</evidence>
<organism evidence="1 2">
    <name type="scientific">Brucella rhizosphaerae</name>
    <dbReference type="NCBI Taxonomy" id="571254"/>
    <lineage>
        <taxon>Bacteria</taxon>
        <taxon>Pseudomonadati</taxon>
        <taxon>Pseudomonadota</taxon>
        <taxon>Alphaproteobacteria</taxon>
        <taxon>Hyphomicrobiales</taxon>
        <taxon>Brucellaceae</taxon>
        <taxon>Brucella/Ochrobactrum group</taxon>
        <taxon>Brucella</taxon>
    </lineage>
</organism>
<sequence>MKGGISRLFAFVNVWFKHAGQVQNNEMNGLHDLPNQVQVCNVEL</sequence>
<gene>
    <name evidence="1" type="ORF">CEV32_3812</name>
</gene>
<reference evidence="1 2" key="1">
    <citation type="submission" date="2017-07" db="EMBL/GenBank/DDBJ databases">
        <title>Phylogenetic study on the rhizospheric bacterium Ochrobactrum sp. A44.</title>
        <authorList>
            <person name="Krzyzanowska D.M."/>
            <person name="Ossowicki A."/>
            <person name="Rajewska M."/>
            <person name="Maciag T."/>
            <person name="Kaczynski Z."/>
            <person name="Czerwicka M."/>
            <person name="Jafra S."/>
        </authorList>
    </citation>
    <scope>NUCLEOTIDE SEQUENCE [LARGE SCALE GENOMIC DNA]</scope>
    <source>
        <strain evidence="1 2">PR17</strain>
    </source>
</reference>
<evidence type="ECO:0000313" key="1">
    <source>
        <dbReference type="EMBL" id="OYR17984.1"/>
    </source>
</evidence>
<keyword evidence="2" id="KW-1185">Reference proteome</keyword>
<comment type="caution">
    <text evidence="1">The sequence shown here is derived from an EMBL/GenBank/DDBJ whole genome shotgun (WGS) entry which is preliminary data.</text>
</comment>
<accession>A0A256FT40</accession>
<protein>
    <submittedName>
        <fullName evidence="1">Uncharacterized protein</fullName>
    </submittedName>
</protein>
<proteinExistence type="predicted"/>
<name>A0A256FT40_9HYPH</name>
<dbReference type="EMBL" id="NNRK01000017">
    <property type="protein sequence ID" value="OYR17984.1"/>
    <property type="molecule type" value="Genomic_DNA"/>
</dbReference>
<dbReference type="Proteomes" id="UP000216345">
    <property type="component" value="Unassembled WGS sequence"/>
</dbReference>
<dbReference type="AlphaFoldDB" id="A0A256FT40"/>